<dbReference type="EMBL" id="JQIF01000002">
    <property type="protein sequence ID" value="KGJ54976.1"/>
    <property type="molecule type" value="Genomic_DNA"/>
</dbReference>
<proteinExistence type="predicted"/>
<reference evidence="1 2" key="1">
    <citation type="submission" date="2014-08" db="EMBL/GenBank/DDBJ databases">
        <title>Clostridium innocuum, an unnegligible vancomycin-resistant pathogen causing extra-intestinal infections.</title>
        <authorList>
            <person name="Feng Y."/>
            <person name="Chiu C.-H."/>
        </authorList>
    </citation>
    <scope>NUCLEOTIDE SEQUENCE [LARGE SCALE GENOMIC DNA]</scope>
    <source>
        <strain evidence="1 2">AN88</strain>
    </source>
</reference>
<evidence type="ECO:0000313" key="2">
    <source>
        <dbReference type="Proteomes" id="UP000030008"/>
    </source>
</evidence>
<gene>
    <name evidence="1" type="ORF">CIAN88_00815</name>
</gene>
<comment type="caution">
    <text evidence="1">The sequence shown here is derived from an EMBL/GenBank/DDBJ whole genome shotgun (WGS) entry which is preliminary data.</text>
</comment>
<accession>A0A099IBR3</accession>
<sequence>METDELQKSGYKNGQWMKLTIFYPLHERISAYSQESANCGSISANQKLYWYTYLAAIRSNTGYLL</sequence>
<dbReference type="AlphaFoldDB" id="A0A099IBR3"/>
<organism evidence="1 2">
    <name type="scientific">Clostridium innocuum</name>
    <dbReference type="NCBI Taxonomy" id="1522"/>
    <lineage>
        <taxon>Bacteria</taxon>
        <taxon>Bacillati</taxon>
        <taxon>Bacillota</taxon>
        <taxon>Clostridia</taxon>
        <taxon>Eubacteriales</taxon>
        <taxon>Clostridiaceae</taxon>
        <taxon>Clostridium</taxon>
    </lineage>
</organism>
<protein>
    <submittedName>
        <fullName evidence="1">Uncharacterized protein</fullName>
    </submittedName>
</protein>
<name>A0A099IBR3_CLOIN</name>
<evidence type="ECO:0000313" key="1">
    <source>
        <dbReference type="EMBL" id="KGJ54976.1"/>
    </source>
</evidence>
<dbReference type="Proteomes" id="UP000030008">
    <property type="component" value="Unassembled WGS sequence"/>
</dbReference>